<gene>
    <name evidence="2" type="ORF">GCM10010913_31890</name>
</gene>
<evidence type="ECO:0000256" key="1">
    <source>
        <dbReference type="SAM" id="MobiDB-lite"/>
    </source>
</evidence>
<feature type="compositionally biased region" description="Basic and acidic residues" evidence="1">
    <location>
        <begin position="74"/>
        <end position="83"/>
    </location>
</feature>
<sequence length="236" mass="26058">MNEVRRKRKRRKKSRKPLWITLIVLVVLVGGGYGGYYYISHRDIQAADIGVEQDFFDFSDFGDLDSVLSGDPDDTAKGEKDGQETSGNATSEQNGQEPSTDGSQAEGGKSSNAKDSTHSDAPKDEKKRIEDKYSKVFKKLESTALSKLDTLAENALQDYRTGRSLADLSSTYMSAANKLQSKVDSTFNSLLDQMKDELKEAGLDNELATKAESEYKQAIANKKSEMMKKVTKVSGK</sequence>
<dbReference type="RefSeq" id="WP_120463731.1">
    <property type="nucleotide sequence ID" value="NZ_BMIW01000025.1"/>
</dbReference>
<evidence type="ECO:0000313" key="2">
    <source>
        <dbReference type="EMBL" id="GGG07706.1"/>
    </source>
</evidence>
<keyword evidence="3" id="KW-1185">Reference proteome</keyword>
<accession>A0ABQ1W263</accession>
<comment type="caution">
    <text evidence="2">The sequence shown here is derived from an EMBL/GenBank/DDBJ whole genome shotgun (WGS) entry which is preliminary data.</text>
</comment>
<reference evidence="3" key="1">
    <citation type="journal article" date="2019" name="Int. J. Syst. Evol. Microbiol.">
        <title>The Global Catalogue of Microorganisms (GCM) 10K type strain sequencing project: providing services to taxonomists for standard genome sequencing and annotation.</title>
        <authorList>
            <consortium name="The Broad Institute Genomics Platform"/>
            <consortium name="The Broad Institute Genome Sequencing Center for Infectious Disease"/>
            <person name="Wu L."/>
            <person name="Ma J."/>
        </authorList>
    </citation>
    <scope>NUCLEOTIDE SEQUENCE [LARGE SCALE GENOMIC DNA]</scope>
    <source>
        <strain evidence="3">CGMCC 1.15420</strain>
    </source>
</reference>
<name>A0ABQ1W263_9BACL</name>
<evidence type="ECO:0000313" key="3">
    <source>
        <dbReference type="Proteomes" id="UP000608420"/>
    </source>
</evidence>
<dbReference type="Proteomes" id="UP000608420">
    <property type="component" value="Unassembled WGS sequence"/>
</dbReference>
<proteinExistence type="predicted"/>
<protein>
    <submittedName>
        <fullName evidence="2">Uncharacterized protein</fullName>
    </submittedName>
</protein>
<dbReference type="EMBL" id="BMIW01000025">
    <property type="protein sequence ID" value="GGG07706.1"/>
    <property type="molecule type" value="Genomic_DNA"/>
</dbReference>
<organism evidence="2 3">
    <name type="scientific">Paenibacillus aceti</name>
    <dbReference type="NCBI Taxonomy" id="1820010"/>
    <lineage>
        <taxon>Bacteria</taxon>
        <taxon>Bacillati</taxon>
        <taxon>Bacillota</taxon>
        <taxon>Bacilli</taxon>
        <taxon>Bacillales</taxon>
        <taxon>Paenibacillaceae</taxon>
        <taxon>Paenibacillus</taxon>
    </lineage>
</organism>
<feature type="region of interest" description="Disordered" evidence="1">
    <location>
        <begin position="67"/>
        <end position="128"/>
    </location>
</feature>
<feature type="compositionally biased region" description="Basic and acidic residues" evidence="1">
    <location>
        <begin position="115"/>
        <end position="128"/>
    </location>
</feature>
<feature type="compositionally biased region" description="Polar residues" evidence="1">
    <location>
        <begin position="84"/>
        <end position="114"/>
    </location>
</feature>